<evidence type="ECO:0000256" key="3">
    <source>
        <dbReference type="ARBA" id="ARBA00023015"/>
    </source>
</evidence>
<keyword evidence="6" id="KW-0539">Nucleus</keyword>
<dbReference type="PANTHER" id="PTHR31674:SF62">
    <property type="entry name" value="B3 DOMAIN-CONTAINING PROTEIN REM14-RELATED"/>
    <property type="match status" value="1"/>
</dbReference>
<evidence type="ECO:0000256" key="1">
    <source>
        <dbReference type="ARBA" id="ARBA00004123"/>
    </source>
</evidence>
<dbReference type="Pfam" id="PF02362">
    <property type="entry name" value="B3"/>
    <property type="match status" value="2"/>
</dbReference>
<feature type="domain" description="TF-B3" evidence="7">
    <location>
        <begin position="52"/>
        <end position="109"/>
    </location>
</feature>
<dbReference type="PANTHER" id="PTHR31674">
    <property type="entry name" value="B3 DOMAIN-CONTAINING PROTEIN REM-LIKE 3-RELATED"/>
    <property type="match status" value="1"/>
</dbReference>
<evidence type="ECO:0000259" key="7">
    <source>
        <dbReference type="PROSITE" id="PS50863"/>
    </source>
</evidence>
<dbReference type="STRING" id="29655.A0A0K9PCZ1"/>
<dbReference type="AlphaFoldDB" id="A0A0K9PCZ1"/>
<evidence type="ECO:0000313" key="8">
    <source>
        <dbReference type="EMBL" id="KMZ66849.1"/>
    </source>
</evidence>
<keyword evidence="4" id="KW-0238">DNA-binding</keyword>
<gene>
    <name evidence="8" type="ORF">ZOSMA_287G00120</name>
</gene>
<dbReference type="OMA" id="IERSEIH"/>
<dbReference type="Proteomes" id="UP000036987">
    <property type="component" value="Unassembled WGS sequence"/>
</dbReference>
<dbReference type="GO" id="GO:0003677">
    <property type="term" value="F:DNA binding"/>
    <property type="evidence" value="ECO:0007669"/>
    <property type="project" value="UniProtKB-KW"/>
</dbReference>
<dbReference type="OrthoDB" id="683934at2759"/>
<proteinExistence type="predicted"/>
<dbReference type="InterPro" id="IPR039218">
    <property type="entry name" value="REM_fam"/>
</dbReference>
<keyword evidence="5" id="KW-0804">Transcription</keyword>
<comment type="subcellular location">
    <subcellularLocation>
        <location evidence="1">Nucleus</location>
    </subcellularLocation>
</comment>
<dbReference type="CDD" id="cd10017">
    <property type="entry name" value="B3_DNA"/>
    <property type="match status" value="2"/>
</dbReference>
<dbReference type="InterPro" id="IPR003340">
    <property type="entry name" value="B3_DNA-bd"/>
</dbReference>
<organism evidence="8 9">
    <name type="scientific">Zostera marina</name>
    <name type="common">Eelgrass</name>
    <dbReference type="NCBI Taxonomy" id="29655"/>
    <lineage>
        <taxon>Eukaryota</taxon>
        <taxon>Viridiplantae</taxon>
        <taxon>Streptophyta</taxon>
        <taxon>Embryophyta</taxon>
        <taxon>Tracheophyta</taxon>
        <taxon>Spermatophyta</taxon>
        <taxon>Magnoliopsida</taxon>
        <taxon>Liliopsida</taxon>
        <taxon>Zosteraceae</taxon>
        <taxon>Zostera</taxon>
    </lineage>
</organism>
<comment type="caution">
    <text evidence="8">The sequence shown here is derived from an EMBL/GenBank/DDBJ whole genome shotgun (WGS) entry which is preliminary data.</text>
</comment>
<protein>
    <recommendedName>
        <fullName evidence="7">TF-B3 domain-containing protein</fullName>
    </recommendedName>
</protein>
<dbReference type="PROSITE" id="PS50863">
    <property type="entry name" value="B3"/>
    <property type="match status" value="1"/>
</dbReference>
<evidence type="ECO:0000256" key="5">
    <source>
        <dbReference type="ARBA" id="ARBA00023163"/>
    </source>
</evidence>
<keyword evidence="3" id="KW-0805">Transcription regulation</keyword>
<evidence type="ECO:0000256" key="6">
    <source>
        <dbReference type="ARBA" id="ARBA00023242"/>
    </source>
</evidence>
<dbReference type="EMBL" id="LFYR01000955">
    <property type="protein sequence ID" value="KMZ66849.1"/>
    <property type="molecule type" value="Genomic_DNA"/>
</dbReference>
<evidence type="ECO:0000313" key="9">
    <source>
        <dbReference type="Proteomes" id="UP000036987"/>
    </source>
</evidence>
<dbReference type="SMART" id="SM01019">
    <property type="entry name" value="B3"/>
    <property type="match status" value="2"/>
</dbReference>
<name>A0A0K9PCZ1_ZOSMR</name>
<accession>A0A0K9PCZ1</accession>
<dbReference type="SUPFAM" id="SSF101936">
    <property type="entry name" value="DNA-binding pseudobarrel domain"/>
    <property type="match status" value="2"/>
</dbReference>
<keyword evidence="2" id="KW-0677">Repeat</keyword>
<dbReference type="GO" id="GO:0005634">
    <property type="term" value="C:nucleus"/>
    <property type="evidence" value="ECO:0007669"/>
    <property type="project" value="UniProtKB-SubCell"/>
</dbReference>
<keyword evidence="9" id="KW-1185">Reference proteome</keyword>
<sequence>MVNVKEESFVFFKVLLGDFKKKLILSEKFAALSGKWPELKLSTALGDNNDGDKNKKVWRVEIQYFGGTFNLTGDGWRSFVKDHDLRFGYFLVFLHCSDVNFYVVPFDLTGFRIAYAQITTINHLKSKEIMDVDDYDDKLKKQKIEKNPNLAGTPEMEQNKNKMVNEDHLKVANRPQFKIIVQPTYIERSEIHFPNLFRVANNLAKTTEANLTTAIGSWTVKFRHTHNRKRMIKRSAFSLGTFDFLRANNLKQGDVCIFELLSKDENRASFLVTKEDNALEKRSLREVANVGVATSTRSDTQASRRFTSTDQVPIQTYQRRNRQINGCNTT</sequence>
<dbReference type="Gene3D" id="2.40.330.10">
    <property type="entry name" value="DNA-binding pseudobarrel domain"/>
    <property type="match status" value="2"/>
</dbReference>
<evidence type="ECO:0000256" key="4">
    <source>
        <dbReference type="ARBA" id="ARBA00023125"/>
    </source>
</evidence>
<evidence type="ECO:0000256" key="2">
    <source>
        <dbReference type="ARBA" id="ARBA00022737"/>
    </source>
</evidence>
<reference evidence="9" key="1">
    <citation type="journal article" date="2016" name="Nature">
        <title>The genome of the seagrass Zostera marina reveals angiosperm adaptation to the sea.</title>
        <authorList>
            <person name="Olsen J.L."/>
            <person name="Rouze P."/>
            <person name="Verhelst B."/>
            <person name="Lin Y.-C."/>
            <person name="Bayer T."/>
            <person name="Collen J."/>
            <person name="Dattolo E."/>
            <person name="De Paoli E."/>
            <person name="Dittami S."/>
            <person name="Maumus F."/>
            <person name="Michel G."/>
            <person name="Kersting A."/>
            <person name="Lauritano C."/>
            <person name="Lohaus R."/>
            <person name="Toepel M."/>
            <person name="Tonon T."/>
            <person name="Vanneste K."/>
            <person name="Amirebrahimi M."/>
            <person name="Brakel J."/>
            <person name="Bostroem C."/>
            <person name="Chovatia M."/>
            <person name="Grimwood J."/>
            <person name="Jenkins J.W."/>
            <person name="Jueterbock A."/>
            <person name="Mraz A."/>
            <person name="Stam W.T."/>
            <person name="Tice H."/>
            <person name="Bornberg-Bauer E."/>
            <person name="Green P.J."/>
            <person name="Pearson G.A."/>
            <person name="Procaccini G."/>
            <person name="Duarte C.M."/>
            <person name="Schmutz J."/>
            <person name="Reusch T.B.H."/>
            <person name="Van de Peer Y."/>
        </authorList>
    </citation>
    <scope>NUCLEOTIDE SEQUENCE [LARGE SCALE GENOMIC DNA]</scope>
    <source>
        <strain evidence="9">cv. Finnish</strain>
    </source>
</reference>
<dbReference type="InterPro" id="IPR015300">
    <property type="entry name" value="DNA-bd_pseudobarrel_sf"/>
</dbReference>